<protein>
    <recommendedName>
        <fullName evidence="4">Integral membrane protein</fullName>
    </recommendedName>
</protein>
<keyword evidence="1" id="KW-0472">Membrane</keyword>
<sequence>MVVYLVAAAILAYVVVRSGQQADASWRFAPLRATGMLASGVFRIVVFVAVFVFAITLGALFSSARSGFSP</sequence>
<organism evidence="2 3">
    <name type="scientific">Rhodococcus ruber</name>
    <dbReference type="NCBI Taxonomy" id="1830"/>
    <lineage>
        <taxon>Bacteria</taxon>
        <taxon>Bacillati</taxon>
        <taxon>Actinomycetota</taxon>
        <taxon>Actinomycetes</taxon>
        <taxon>Mycobacteriales</taxon>
        <taxon>Nocardiaceae</taxon>
        <taxon>Rhodococcus</taxon>
    </lineage>
</organism>
<gene>
    <name evidence="2" type="ORF">O4220_00270</name>
</gene>
<evidence type="ECO:0000256" key="1">
    <source>
        <dbReference type="SAM" id="Phobius"/>
    </source>
</evidence>
<proteinExistence type="predicted"/>
<keyword evidence="1" id="KW-0812">Transmembrane</keyword>
<dbReference type="Proteomes" id="UP001081071">
    <property type="component" value="Unassembled WGS sequence"/>
</dbReference>
<accession>A0ABT4M7K7</accession>
<comment type="caution">
    <text evidence="2">The sequence shown here is derived from an EMBL/GenBank/DDBJ whole genome shotgun (WGS) entry which is preliminary data.</text>
</comment>
<name>A0ABT4M7K7_9NOCA</name>
<evidence type="ECO:0008006" key="4">
    <source>
        <dbReference type="Google" id="ProtNLM"/>
    </source>
</evidence>
<reference evidence="2" key="1">
    <citation type="submission" date="2022-12" db="EMBL/GenBank/DDBJ databases">
        <authorList>
            <person name="Krivoruchko A.V."/>
            <person name="Elkin A."/>
        </authorList>
    </citation>
    <scope>NUCLEOTIDE SEQUENCE</scope>
    <source>
        <strain evidence="2">IEGM 1391</strain>
    </source>
</reference>
<keyword evidence="3" id="KW-1185">Reference proteome</keyword>
<keyword evidence="1" id="KW-1133">Transmembrane helix</keyword>
<feature type="transmembrane region" description="Helical" evidence="1">
    <location>
        <begin position="40"/>
        <end position="61"/>
    </location>
</feature>
<dbReference type="EMBL" id="JAPWIJ010000001">
    <property type="protein sequence ID" value="MCZ4516930.1"/>
    <property type="molecule type" value="Genomic_DNA"/>
</dbReference>
<evidence type="ECO:0000313" key="2">
    <source>
        <dbReference type="EMBL" id="MCZ4516930.1"/>
    </source>
</evidence>
<dbReference type="RefSeq" id="WP_269601571.1">
    <property type="nucleotide sequence ID" value="NZ_JAPWIJ010000001.1"/>
</dbReference>
<evidence type="ECO:0000313" key="3">
    <source>
        <dbReference type="Proteomes" id="UP001081071"/>
    </source>
</evidence>